<feature type="domain" description="Luciferase-like" evidence="5">
    <location>
        <begin position="12"/>
        <end position="297"/>
    </location>
</feature>
<dbReference type="GO" id="GO:0016705">
    <property type="term" value="F:oxidoreductase activity, acting on paired donors, with incorporation or reduction of molecular oxygen"/>
    <property type="evidence" value="ECO:0007669"/>
    <property type="project" value="InterPro"/>
</dbReference>
<dbReference type="RefSeq" id="WP_188873059.1">
    <property type="nucleotide sequence ID" value="NZ_BMOO01000008.1"/>
</dbReference>
<dbReference type="EMBL" id="JAGGKO010000008">
    <property type="protein sequence ID" value="MBP1955888.1"/>
    <property type="molecule type" value="Genomic_DNA"/>
</dbReference>
<organism evidence="6 8">
    <name type="scientific">Halarchaeum rubridurum</name>
    <dbReference type="NCBI Taxonomy" id="489911"/>
    <lineage>
        <taxon>Archaea</taxon>
        <taxon>Methanobacteriati</taxon>
        <taxon>Methanobacteriota</taxon>
        <taxon>Stenosarchaea group</taxon>
        <taxon>Halobacteria</taxon>
        <taxon>Halobacteriales</taxon>
        <taxon>Halobacteriaceae</taxon>
    </lineage>
</organism>
<dbReference type="SUPFAM" id="SSF51679">
    <property type="entry name" value="Bacterial luciferase-like"/>
    <property type="match status" value="1"/>
</dbReference>
<reference evidence="6" key="2">
    <citation type="submission" date="2020-09" db="EMBL/GenBank/DDBJ databases">
        <authorList>
            <person name="Sun Q."/>
            <person name="Ohkuma M."/>
        </authorList>
    </citation>
    <scope>NUCLEOTIDE SEQUENCE</scope>
    <source>
        <strain evidence="6">JCM 16108</strain>
    </source>
</reference>
<dbReference type="PANTHER" id="PTHR43244">
    <property type="match status" value="1"/>
</dbReference>
<comment type="caution">
    <text evidence="6">The sequence shown here is derived from an EMBL/GenBank/DDBJ whole genome shotgun (WGS) entry which is preliminary data.</text>
</comment>
<dbReference type="EC" id="1.5.98.2" evidence="4"/>
<protein>
    <recommendedName>
        <fullName evidence="4">5,10-methylenetetrahydromethanopterin reductase</fullName>
        <ecNumber evidence="4">1.5.98.2</ecNumber>
    </recommendedName>
    <alternativeName>
        <fullName evidence="4">Coenzyme F420-dependent N(5),N(10)-methylenetetrahydromethanopterin reductase</fullName>
    </alternativeName>
    <alternativeName>
        <fullName evidence="4">Methylene-H(4)MPT reductase</fullName>
    </alternativeName>
</protein>
<dbReference type="GO" id="GO:0006730">
    <property type="term" value="P:one-carbon metabolic process"/>
    <property type="evidence" value="ECO:0007669"/>
    <property type="project" value="UniProtKB-UniRule"/>
</dbReference>
<evidence type="ECO:0000313" key="7">
    <source>
        <dbReference type="EMBL" id="MBP1955888.1"/>
    </source>
</evidence>
<comment type="similarity">
    <text evidence="4">Belongs to the mer family.</text>
</comment>
<name>A0A830G4G7_9EURY</name>
<comment type="subcellular location">
    <subcellularLocation>
        <location evidence="4">Cytoplasm</location>
    </subcellularLocation>
</comment>
<dbReference type="PANTHER" id="PTHR43244:SF1">
    <property type="entry name" value="5,10-METHYLENETETRAHYDROMETHANOPTERIN REDUCTASE"/>
    <property type="match status" value="1"/>
</dbReference>
<evidence type="ECO:0000256" key="3">
    <source>
        <dbReference type="ARBA" id="ARBA00023002"/>
    </source>
</evidence>
<keyword evidence="3 4" id="KW-0560">Oxidoreductase</keyword>
<gene>
    <name evidence="4" type="primary">mer</name>
    <name evidence="6" type="ORF">GCM10009017_26340</name>
    <name evidence="7" type="ORF">J2752_002819</name>
</gene>
<dbReference type="GO" id="GO:0018537">
    <property type="term" value="F:coenzyme F420-dependent N5,N10-methenyltetrahydromethanopterin reductase activity"/>
    <property type="evidence" value="ECO:0007669"/>
    <property type="project" value="UniProtKB-UniRule"/>
</dbReference>
<dbReference type="EMBL" id="BMOO01000008">
    <property type="protein sequence ID" value="GGM75126.1"/>
    <property type="molecule type" value="Genomic_DNA"/>
</dbReference>
<evidence type="ECO:0000313" key="8">
    <source>
        <dbReference type="Proteomes" id="UP000614609"/>
    </source>
</evidence>
<keyword evidence="2 4" id="KW-0554">One-carbon metabolism</keyword>
<dbReference type="AlphaFoldDB" id="A0A830G4G7"/>
<dbReference type="HAMAP" id="MF_01091">
    <property type="entry name" value="F420_mer"/>
    <property type="match status" value="1"/>
</dbReference>
<dbReference type="GO" id="GO:0005737">
    <property type="term" value="C:cytoplasm"/>
    <property type="evidence" value="ECO:0007669"/>
    <property type="project" value="UniProtKB-SubCell"/>
</dbReference>
<dbReference type="Proteomes" id="UP000765891">
    <property type="component" value="Unassembled WGS sequence"/>
</dbReference>
<evidence type="ECO:0000259" key="5">
    <source>
        <dbReference type="Pfam" id="PF00296"/>
    </source>
</evidence>
<dbReference type="Pfam" id="PF00296">
    <property type="entry name" value="Bac_luciferase"/>
    <property type="match status" value="1"/>
</dbReference>
<dbReference type="Gene3D" id="3.20.20.30">
    <property type="entry name" value="Luciferase-like domain"/>
    <property type="match status" value="1"/>
</dbReference>
<evidence type="ECO:0000313" key="6">
    <source>
        <dbReference type="EMBL" id="GGM75126.1"/>
    </source>
</evidence>
<sequence length="332" mass="34846">MSRSLRTAGVELTPDVPADSVGSLAATAERSGFDRVFVSAHYNNRDPFVALSRVAAATESIRLGPGIVNPYETHPVALASRIATLAERSGGRTLFGLGAGDASTLADLGIKHDRPLRRVLETIRVARALWDGERVDHDGTFRAVDATLDYDAGSTPIYVGAQGPDMLRMAATYADGVLVNAAHPDDLAAAVDRIDLGLADRSPERGSFDTVAFASVSIADDAAEARRAARPPVAFVTAGAPRAILDRHGIDPDRAAAIGDALGRGAFDDAFETVSPAMIDAFCIAGDPADVETRLRNILEYVDGVVAAAPLGPDRASAIDHLGDVFERVRAP</sequence>
<dbReference type="OrthoDB" id="213164at2157"/>
<dbReference type="InterPro" id="IPR019946">
    <property type="entry name" value="MeH4methanopterin_reductase"/>
</dbReference>
<dbReference type="InterPro" id="IPR011251">
    <property type="entry name" value="Luciferase-like_dom"/>
</dbReference>
<dbReference type="InterPro" id="IPR036661">
    <property type="entry name" value="Luciferase-like_sf"/>
</dbReference>
<reference evidence="6" key="1">
    <citation type="journal article" date="2014" name="Int. J. Syst. Evol. Microbiol.">
        <title>Complete genome sequence of Corynebacterium casei LMG S-19264T (=DSM 44701T), isolated from a smear-ripened cheese.</title>
        <authorList>
            <consortium name="US DOE Joint Genome Institute (JGI-PGF)"/>
            <person name="Walter F."/>
            <person name="Albersmeier A."/>
            <person name="Kalinowski J."/>
            <person name="Ruckert C."/>
        </authorList>
    </citation>
    <scope>NUCLEOTIDE SEQUENCE</scope>
    <source>
        <strain evidence="6">JCM 16108</strain>
    </source>
</reference>
<evidence type="ECO:0000256" key="4">
    <source>
        <dbReference type="HAMAP-Rule" id="MF_01091"/>
    </source>
</evidence>
<evidence type="ECO:0000256" key="2">
    <source>
        <dbReference type="ARBA" id="ARBA00022563"/>
    </source>
</evidence>
<dbReference type="Proteomes" id="UP000614609">
    <property type="component" value="Unassembled WGS sequence"/>
</dbReference>
<dbReference type="NCBIfam" id="NF002619">
    <property type="entry name" value="PRK02271.1"/>
    <property type="match status" value="1"/>
</dbReference>
<proteinExistence type="inferred from homology"/>
<accession>A0A830G4G7</accession>
<keyword evidence="8" id="KW-1185">Reference proteome</keyword>
<reference evidence="7" key="3">
    <citation type="submission" date="2021-03" db="EMBL/GenBank/DDBJ databases">
        <title>Genomic Encyclopedia of Type Strains, Phase IV (KMG-IV): sequencing the most valuable type-strain genomes for metagenomic binning, comparative biology and taxonomic classification.</title>
        <authorList>
            <person name="Goeker M."/>
        </authorList>
    </citation>
    <scope>NUCLEOTIDE SEQUENCE</scope>
    <source>
        <strain evidence="7">DSM 22443</strain>
    </source>
</reference>
<comment type="catalytic activity">
    <reaction evidence="4">
        <text>5-methyl-5,6,7,8-tetrahydromethanopterin + oxidized coenzyme F420-(gamma-L-Glu)(n) + H(+) = 5,10-methylenetetrahydromethanopterin + reduced coenzyme F420-(gamma-L-Glu)(n)</text>
        <dbReference type="Rhea" id="RHEA:21144"/>
        <dbReference type="Rhea" id="RHEA-COMP:12939"/>
        <dbReference type="Rhea" id="RHEA-COMP:14378"/>
        <dbReference type="ChEBI" id="CHEBI:15378"/>
        <dbReference type="ChEBI" id="CHEBI:57818"/>
        <dbReference type="ChEBI" id="CHEBI:58116"/>
        <dbReference type="ChEBI" id="CHEBI:133980"/>
        <dbReference type="ChEBI" id="CHEBI:139511"/>
        <dbReference type="EC" id="1.5.98.2"/>
    </reaction>
</comment>
<keyword evidence="1 4" id="KW-0963">Cytoplasm</keyword>
<evidence type="ECO:0000256" key="1">
    <source>
        <dbReference type="ARBA" id="ARBA00022490"/>
    </source>
</evidence>
<comment type="function">
    <text evidence="4">Catalyzes the oxidation of methyl-H(4)MPT to methylene-H(4)MPT.</text>
</comment>
<dbReference type="InterPro" id="IPR050564">
    <property type="entry name" value="F420-G6PD/mer"/>
</dbReference>